<organism evidence="1 2">
    <name type="scientific">Trypanosoma rangeli</name>
    <dbReference type="NCBI Taxonomy" id="5698"/>
    <lineage>
        <taxon>Eukaryota</taxon>
        <taxon>Discoba</taxon>
        <taxon>Euglenozoa</taxon>
        <taxon>Kinetoplastea</taxon>
        <taxon>Metakinetoplastina</taxon>
        <taxon>Trypanosomatida</taxon>
        <taxon>Trypanosomatidae</taxon>
        <taxon>Trypanosoma</taxon>
        <taxon>Herpetosoma</taxon>
    </lineage>
</organism>
<proteinExistence type="predicted"/>
<dbReference type="Proteomes" id="UP000283634">
    <property type="component" value="Unassembled WGS sequence"/>
</dbReference>
<name>A0A422P564_TRYRA</name>
<dbReference type="GeneID" id="40323940"/>
<keyword evidence="2" id="KW-1185">Reference proteome</keyword>
<dbReference type="OrthoDB" id="269411at2759"/>
<comment type="caution">
    <text evidence="1">The sequence shown here is derived from an EMBL/GenBank/DDBJ whole genome shotgun (WGS) entry which is preliminary data.</text>
</comment>
<dbReference type="EMBL" id="MKGL01000001">
    <property type="protein sequence ID" value="RNF12851.1"/>
    <property type="molecule type" value="Genomic_DNA"/>
</dbReference>
<protein>
    <submittedName>
        <fullName evidence="1">Trypanothione synthetase-like protein</fullName>
    </submittedName>
</protein>
<sequence>MEVDAHDGDNDTVVGRAIAAYFCLSEDVIVVMCREFRLGATHMIATITYRFNLAADVSKRLEGAVEVRCLKTGEFHHEAWCIESVVFGNPVALSAFSMVHASSRSCKEACRRQATWPDVLCKTSCWCSMDFIRDVKYVEESRGSRTGFTIIKSPSFLGESADAITTSILAFCEAVQYPASVLDESHVWYDLEHAKLSARSTTGANFHIDFCLCMLEWPDILSAATDFSEKKLLGRSALCQATLDARADVLFAKPLWSLLCSGNVHQQQCRGE</sequence>
<dbReference type="RefSeq" id="XP_029242994.1">
    <property type="nucleotide sequence ID" value="XM_029377104.1"/>
</dbReference>
<gene>
    <name evidence="1" type="ORF">TraAM80_00007</name>
</gene>
<dbReference type="AlphaFoldDB" id="A0A422P564"/>
<reference evidence="1 2" key="1">
    <citation type="journal article" date="2018" name="BMC Genomics">
        <title>Genomic comparison of Trypanosoma conorhini and Trypanosoma rangeli to Trypanosoma cruzi strains of high and low virulence.</title>
        <authorList>
            <person name="Bradwell K.R."/>
            <person name="Koparde V.N."/>
            <person name="Matveyev A.V."/>
            <person name="Serrano M.G."/>
            <person name="Alves J.M."/>
            <person name="Parikh H."/>
            <person name="Huang B."/>
            <person name="Lee V."/>
            <person name="Espinosa-Alvarez O."/>
            <person name="Ortiz P.A."/>
            <person name="Costa-Martins A.G."/>
            <person name="Teixeira M.M."/>
            <person name="Buck G.A."/>
        </authorList>
    </citation>
    <scope>NUCLEOTIDE SEQUENCE [LARGE SCALE GENOMIC DNA]</scope>
    <source>
        <strain evidence="1 2">AM80</strain>
    </source>
</reference>
<evidence type="ECO:0000313" key="2">
    <source>
        <dbReference type="Proteomes" id="UP000283634"/>
    </source>
</evidence>
<evidence type="ECO:0000313" key="1">
    <source>
        <dbReference type="EMBL" id="RNF12851.1"/>
    </source>
</evidence>
<dbReference type="VEuPathDB" id="TriTrypDB:TRSC58_02894"/>
<accession>A0A422P564</accession>